<comment type="caution">
    <text evidence="2">The sequence shown here is derived from an EMBL/GenBank/DDBJ whole genome shotgun (WGS) entry which is preliminary data.</text>
</comment>
<evidence type="ECO:0000256" key="1">
    <source>
        <dbReference type="SAM" id="Phobius"/>
    </source>
</evidence>
<proteinExistence type="predicted"/>
<dbReference type="AlphaFoldDB" id="A0A0R1U9F9"/>
<gene>
    <name evidence="2" type="ORF">FC43_GL001858</name>
</gene>
<accession>A0A0R1U9F9</accession>
<keyword evidence="1" id="KW-1133">Transmembrane helix</keyword>
<feature type="transmembrane region" description="Helical" evidence="1">
    <location>
        <begin position="38"/>
        <end position="55"/>
    </location>
</feature>
<sequence>MAIFQVPRFDHAKIEVNCKIKKATRPRLVAYHFGRKNMIILTVNWLLVFAIFWTYHRGLHAPAEKQLSFFGGWTRLLLASLLSVRIGILIVTWPYRLLWHSWQVALLFAILIIIELSFRRKRLTFGSPRLARWSQVSVGLLLLAMPW</sequence>
<feature type="transmembrane region" description="Helical" evidence="1">
    <location>
        <begin position="101"/>
        <end position="118"/>
    </location>
</feature>
<organism evidence="2 3">
    <name type="scientific">Limosilactobacillus ingluviei DSM 15946</name>
    <dbReference type="NCBI Taxonomy" id="1423760"/>
    <lineage>
        <taxon>Bacteria</taxon>
        <taxon>Bacillati</taxon>
        <taxon>Bacillota</taxon>
        <taxon>Bacilli</taxon>
        <taxon>Lactobacillales</taxon>
        <taxon>Lactobacillaceae</taxon>
        <taxon>Limosilactobacillus</taxon>
    </lineage>
</organism>
<keyword evidence="1" id="KW-0812">Transmembrane</keyword>
<dbReference type="EMBL" id="AZFK01000052">
    <property type="protein sequence ID" value="KRL89236.1"/>
    <property type="molecule type" value="Genomic_DNA"/>
</dbReference>
<dbReference type="Proteomes" id="UP000050816">
    <property type="component" value="Unassembled WGS sequence"/>
</dbReference>
<reference evidence="2 3" key="1">
    <citation type="journal article" date="2015" name="Genome Announc.">
        <title>Expanding the biotechnology potential of lactobacilli through comparative genomics of 213 strains and associated genera.</title>
        <authorList>
            <person name="Sun Z."/>
            <person name="Harris H.M."/>
            <person name="McCann A."/>
            <person name="Guo C."/>
            <person name="Argimon S."/>
            <person name="Zhang W."/>
            <person name="Yang X."/>
            <person name="Jeffery I.B."/>
            <person name="Cooney J.C."/>
            <person name="Kagawa T.F."/>
            <person name="Liu W."/>
            <person name="Song Y."/>
            <person name="Salvetti E."/>
            <person name="Wrobel A."/>
            <person name="Rasinkangas P."/>
            <person name="Parkhill J."/>
            <person name="Rea M.C."/>
            <person name="O'Sullivan O."/>
            <person name="Ritari J."/>
            <person name="Douillard F.P."/>
            <person name="Paul Ross R."/>
            <person name="Yang R."/>
            <person name="Briner A.E."/>
            <person name="Felis G.E."/>
            <person name="de Vos W.M."/>
            <person name="Barrangou R."/>
            <person name="Klaenhammer T.R."/>
            <person name="Caufield P.W."/>
            <person name="Cui Y."/>
            <person name="Zhang H."/>
            <person name="O'Toole P.W."/>
        </authorList>
    </citation>
    <scope>NUCLEOTIDE SEQUENCE [LARGE SCALE GENOMIC DNA]</scope>
    <source>
        <strain evidence="2 3">DSM 15946</strain>
    </source>
</reference>
<evidence type="ECO:0000313" key="3">
    <source>
        <dbReference type="Proteomes" id="UP000050816"/>
    </source>
</evidence>
<feature type="transmembrane region" description="Helical" evidence="1">
    <location>
        <begin position="76"/>
        <end position="95"/>
    </location>
</feature>
<protein>
    <submittedName>
        <fullName evidence="2">Uncharacterized protein</fullName>
    </submittedName>
</protein>
<name>A0A0R1U9F9_9LACO</name>
<keyword evidence="1" id="KW-0472">Membrane</keyword>
<evidence type="ECO:0000313" key="2">
    <source>
        <dbReference type="EMBL" id="KRL89236.1"/>
    </source>
</evidence>